<organism evidence="2 5">
    <name type="scientific">Arthrobacter bambusae</name>
    <dbReference type="NCBI Taxonomy" id="1338426"/>
    <lineage>
        <taxon>Bacteria</taxon>
        <taxon>Bacillati</taxon>
        <taxon>Actinomycetota</taxon>
        <taxon>Actinomycetes</taxon>
        <taxon>Micrococcales</taxon>
        <taxon>Micrococcaceae</taxon>
        <taxon>Arthrobacter</taxon>
    </lineage>
</organism>
<dbReference type="RefSeq" id="WP_306960394.1">
    <property type="nucleotide sequence ID" value="NZ_JAUSRG010000003.1"/>
</dbReference>
<gene>
    <name evidence="2" type="ORF">J2S90_001556</name>
    <name evidence="3" type="ORF">J2S93_002397</name>
</gene>
<protein>
    <submittedName>
        <fullName evidence="2">Uncharacterized protein</fullName>
    </submittedName>
</protein>
<dbReference type="Proteomes" id="UP001230951">
    <property type="component" value="Unassembled WGS sequence"/>
</dbReference>
<feature type="compositionally biased region" description="Low complexity" evidence="1">
    <location>
        <begin position="52"/>
        <end position="63"/>
    </location>
</feature>
<evidence type="ECO:0000256" key="1">
    <source>
        <dbReference type="SAM" id="MobiDB-lite"/>
    </source>
</evidence>
<reference evidence="2 4" key="1">
    <citation type="submission" date="2023-07" db="EMBL/GenBank/DDBJ databases">
        <title>Sorghum-associated microbial communities from plants grown in Nebraska, USA.</title>
        <authorList>
            <person name="Schachtman D."/>
        </authorList>
    </citation>
    <scope>NUCLEOTIDE SEQUENCE</scope>
    <source>
        <strain evidence="2">DS1006</strain>
        <strain evidence="3 4">DS1016</strain>
    </source>
</reference>
<dbReference type="EMBL" id="JAUSRG010000003">
    <property type="protein sequence ID" value="MDP9904601.1"/>
    <property type="molecule type" value="Genomic_DNA"/>
</dbReference>
<evidence type="ECO:0000313" key="2">
    <source>
        <dbReference type="EMBL" id="MDP9904601.1"/>
    </source>
</evidence>
<accession>A0AAW8D6S4</accession>
<proteinExistence type="predicted"/>
<comment type="caution">
    <text evidence="2">The sequence shown here is derived from an EMBL/GenBank/DDBJ whole genome shotgun (WGS) entry which is preliminary data.</text>
</comment>
<evidence type="ECO:0000313" key="5">
    <source>
        <dbReference type="Proteomes" id="UP001242995"/>
    </source>
</evidence>
<keyword evidence="4" id="KW-1185">Reference proteome</keyword>
<dbReference type="Proteomes" id="UP001242995">
    <property type="component" value="Unassembled WGS sequence"/>
</dbReference>
<dbReference type="AlphaFoldDB" id="A0AAW8D6S4"/>
<sequence length="88" mass="9201">MTPLQSWATIALLIVLVCLLVRIIANVNGALDHRLAAKHASRSAPSGIAQQPGTSPGSSATPPIRGETSDGFPIPARDEVYDYAVHGL</sequence>
<feature type="region of interest" description="Disordered" evidence="1">
    <location>
        <begin position="42"/>
        <end position="75"/>
    </location>
</feature>
<evidence type="ECO:0000313" key="4">
    <source>
        <dbReference type="Proteomes" id="UP001230951"/>
    </source>
</evidence>
<evidence type="ECO:0000313" key="3">
    <source>
        <dbReference type="EMBL" id="MDQ0180970.1"/>
    </source>
</evidence>
<dbReference type="EMBL" id="JAUSTF010000004">
    <property type="protein sequence ID" value="MDQ0180970.1"/>
    <property type="molecule type" value="Genomic_DNA"/>
</dbReference>
<name>A0AAW8D6S4_9MICC</name>